<reference evidence="2" key="1">
    <citation type="journal article" date="2014" name="Int. J. Syst. Evol. Microbiol.">
        <title>Complete genome sequence of Corynebacterium casei LMG S-19264T (=DSM 44701T), isolated from a smear-ripened cheese.</title>
        <authorList>
            <consortium name="US DOE Joint Genome Institute (JGI-PGF)"/>
            <person name="Walter F."/>
            <person name="Albersmeier A."/>
            <person name="Kalinowski J."/>
            <person name="Ruckert C."/>
        </authorList>
    </citation>
    <scope>NUCLEOTIDE SEQUENCE</scope>
    <source>
        <strain evidence="2">CGMCC 1.12360</strain>
    </source>
</reference>
<dbReference type="InterPro" id="IPR012347">
    <property type="entry name" value="Ferritin-like"/>
</dbReference>
<name>A0A8J2XAA1_9BACI</name>
<feature type="region of interest" description="Disordered" evidence="1">
    <location>
        <begin position="13"/>
        <end position="52"/>
    </location>
</feature>
<accession>A0A8J2XAA1</accession>
<reference evidence="2" key="2">
    <citation type="submission" date="2020-09" db="EMBL/GenBank/DDBJ databases">
        <authorList>
            <person name="Sun Q."/>
            <person name="Zhou Y."/>
        </authorList>
    </citation>
    <scope>NUCLEOTIDE SEQUENCE</scope>
    <source>
        <strain evidence="2">CGMCC 1.12360</strain>
    </source>
</reference>
<dbReference type="EMBL" id="BMEV01000081">
    <property type="protein sequence ID" value="GFZ88515.1"/>
    <property type="molecule type" value="Genomic_DNA"/>
</dbReference>
<proteinExistence type="predicted"/>
<evidence type="ECO:0000313" key="3">
    <source>
        <dbReference type="Proteomes" id="UP000602050"/>
    </source>
</evidence>
<feature type="compositionally biased region" description="Polar residues" evidence="1">
    <location>
        <begin position="13"/>
        <end position="22"/>
    </location>
</feature>
<sequence length="69" mass="7764">MVYMGRAGISGYQSNLERQNPETGEPLRVIDGMPEGTPVPDFPELPEQFAPGIDRDDCERILKRLKSNM</sequence>
<gene>
    <name evidence="2" type="ORF">GCM10010978_30090</name>
</gene>
<evidence type="ECO:0000256" key="1">
    <source>
        <dbReference type="SAM" id="MobiDB-lite"/>
    </source>
</evidence>
<comment type="caution">
    <text evidence="2">The sequence shown here is derived from an EMBL/GenBank/DDBJ whole genome shotgun (WGS) entry which is preliminary data.</text>
</comment>
<evidence type="ECO:0000313" key="2">
    <source>
        <dbReference type="EMBL" id="GFZ88515.1"/>
    </source>
</evidence>
<protein>
    <submittedName>
        <fullName evidence="2">Uncharacterized protein</fullName>
    </submittedName>
</protein>
<dbReference type="Proteomes" id="UP000602050">
    <property type="component" value="Unassembled WGS sequence"/>
</dbReference>
<dbReference type="AlphaFoldDB" id="A0A8J2XAA1"/>
<dbReference type="Gene3D" id="1.20.1260.10">
    <property type="match status" value="1"/>
</dbReference>
<organism evidence="2 3">
    <name type="scientific">Compostibacillus humi</name>
    <dbReference type="NCBI Taxonomy" id="1245525"/>
    <lineage>
        <taxon>Bacteria</taxon>
        <taxon>Bacillati</taxon>
        <taxon>Bacillota</taxon>
        <taxon>Bacilli</taxon>
        <taxon>Bacillales</taxon>
        <taxon>Bacillaceae</taxon>
        <taxon>Compostibacillus</taxon>
    </lineage>
</organism>
<keyword evidence="3" id="KW-1185">Reference proteome</keyword>